<keyword evidence="3" id="KW-0819">tRNA processing</keyword>
<dbReference type="Gene3D" id="3.40.50.620">
    <property type="entry name" value="HUPs"/>
    <property type="match status" value="1"/>
</dbReference>
<dbReference type="Pfam" id="PF01171">
    <property type="entry name" value="ATP_bind_3"/>
    <property type="match status" value="1"/>
</dbReference>
<dbReference type="InterPro" id="IPR012795">
    <property type="entry name" value="tRNA_Ile_lys_synt_N"/>
</dbReference>
<dbReference type="InterPro" id="IPR012094">
    <property type="entry name" value="tRNA_Ile_lys_synt"/>
</dbReference>
<reference evidence="8" key="1">
    <citation type="submission" date="2009-10" db="EMBL/GenBank/DDBJ databases">
        <title>Diversity of trophic interactions inside an arsenic-rich microbial ecosystem.</title>
        <authorList>
            <person name="Bertin P.N."/>
            <person name="Heinrich-Salmeron A."/>
            <person name="Pelletier E."/>
            <person name="Goulhen-Chollet F."/>
            <person name="Arsene-Ploetze F."/>
            <person name="Gallien S."/>
            <person name="Calteau A."/>
            <person name="Vallenet D."/>
            <person name="Casiot C."/>
            <person name="Chane-Woon-Ming B."/>
            <person name="Giloteaux L."/>
            <person name="Barakat M."/>
            <person name="Bonnefoy V."/>
            <person name="Bruneel O."/>
            <person name="Chandler M."/>
            <person name="Cleiss J."/>
            <person name="Duran R."/>
            <person name="Elbaz-Poulichet F."/>
            <person name="Fonknechten N."/>
            <person name="Lauga B."/>
            <person name="Mornico D."/>
            <person name="Ortet P."/>
            <person name="Schaeffer C."/>
            <person name="Siguier P."/>
            <person name="Alexander Thil Smith A."/>
            <person name="Van Dorsselaer A."/>
            <person name="Weissenbach J."/>
            <person name="Medigue C."/>
            <person name="Le Paslier D."/>
        </authorList>
    </citation>
    <scope>NUCLEOTIDE SEQUENCE</scope>
</reference>
<evidence type="ECO:0000256" key="3">
    <source>
        <dbReference type="ARBA" id="ARBA00022694"/>
    </source>
</evidence>
<sequence>MRGAHPERDLETAVLRERALLFGRRLTVACSGGADSVALVALVSSLSERLELQLRLAYVHHPLRRSAWQDECVVLRIAASFGLPVDTLPIDPDSTDEATLRERRYGALAEHARTWGNDAVVTAHHAQDQSESVLLALFRGAGERGLGGMRVRRALAEGVDLLRPLLAIDGEALHAYCHARALPYAVDPSNASLDVRRNAVRDALDALRPRFPGLDRAVARAATIAGNASENEEADRGAARRWLSGALARRFGRESSEFERVEALLAAIEGGASGRYALGGGASVLLRDGKPVNE</sequence>
<evidence type="ECO:0000256" key="1">
    <source>
        <dbReference type="ARBA" id="ARBA00013267"/>
    </source>
</evidence>
<comment type="catalytic activity">
    <reaction evidence="6">
        <text>cytidine(34) in tRNA(Ile2) + L-lysine + ATP = lysidine(34) in tRNA(Ile2) + AMP + diphosphate + H(+)</text>
        <dbReference type="Rhea" id="RHEA:43744"/>
        <dbReference type="Rhea" id="RHEA-COMP:10625"/>
        <dbReference type="Rhea" id="RHEA-COMP:10670"/>
        <dbReference type="ChEBI" id="CHEBI:15378"/>
        <dbReference type="ChEBI" id="CHEBI:30616"/>
        <dbReference type="ChEBI" id="CHEBI:32551"/>
        <dbReference type="ChEBI" id="CHEBI:33019"/>
        <dbReference type="ChEBI" id="CHEBI:82748"/>
        <dbReference type="ChEBI" id="CHEBI:83665"/>
        <dbReference type="ChEBI" id="CHEBI:456215"/>
        <dbReference type="EC" id="6.3.4.19"/>
    </reaction>
</comment>
<evidence type="ECO:0000256" key="5">
    <source>
        <dbReference type="ARBA" id="ARBA00022840"/>
    </source>
</evidence>
<evidence type="ECO:0000256" key="6">
    <source>
        <dbReference type="ARBA" id="ARBA00048539"/>
    </source>
</evidence>
<accession>E6PID3</accession>
<keyword evidence="5" id="KW-0067">ATP-binding</keyword>
<protein>
    <recommendedName>
        <fullName evidence="1">tRNA(Ile)-lysidine synthetase</fullName>
        <ecNumber evidence="1">6.3.4.19</ecNumber>
    </recommendedName>
</protein>
<keyword evidence="4" id="KW-0547">Nucleotide-binding</keyword>
<dbReference type="SUPFAM" id="SSF52402">
    <property type="entry name" value="Adenine nucleotide alpha hydrolases-like"/>
    <property type="match status" value="1"/>
</dbReference>
<evidence type="ECO:0000313" key="8">
    <source>
        <dbReference type="EMBL" id="CBH76223.1"/>
    </source>
</evidence>
<dbReference type="CDD" id="cd01992">
    <property type="entry name" value="TilS_N"/>
    <property type="match status" value="1"/>
</dbReference>
<feature type="domain" description="tRNA(Ile)-lysidine/2-thiocytidine synthase N-terminal" evidence="7">
    <location>
        <begin position="26"/>
        <end position="202"/>
    </location>
</feature>
<dbReference type="NCBIfam" id="TIGR02432">
    <property type="entry name" value="lysidine_TilS_N"/>
    <property type="match status" value="1"/>
</dbReference>
<dbReference type="HAMAP" id="MF_01161">
    <property type="entry name" value="tRNA_Ile_lys_synt"/>
    <property type="match status" value="1"/>
</dbReference>
<dbReference type="EMBL" id="CABL01000019">
    <property type="protein sequence ID" value="CBH76223.1"/>
    <property type="molecule type" value="Genomic_DNA"/>
</dbReference>
<gene>
    <name evidence="8" type="ORF">CARN1_0703</name>
</gene>
<proteinExistence type="inferred from homology"/>
<comment type="caution">
    <text evidence="8">The sequence shown here is derived from an EMBL/GenBank/DDBJ whole genome shotgun (WGS) entry which is preliminary data.</text>
</comment>
<dbReference type="PANTHER" id="PTHR43033">
    <property type="entry name" value="TRNA(ILE)-LYSIDINE SYNTHASE-RELATED"/>
    <property type="match status" value="1"/>
</dbReference>
<dbReference type="GO" id="GO:0008033">
    <property type="term" value="P:tRNA processing"/>
    <property type="evidence" value="ECO:0007669"/>
    <property type="project" value="UniProtKB-KW"/>
</dbReference>
<evidence type="ECO:0000256" key="4">
    <source>
        <dbReference type="ARBA" id="ARBA00022741"/>
    </source>
</evidence>
<keyword evidence="2" id="KW-0436">Ligase</keyword>
<dbReference type="InterPro" id="IPR011063">
    <property type="entry name" value="TilS/TtcA_N"/>
</dbReference>
<organism evidence="8">
    <name type="scientific">mine drainage metagenome</name>
    <dbReference type="NCBI Taxonomy" id="410659"/>
    <lineage>
        <taxon>unclassified sequences</taxon>
        <taxon>metagenomes</taxon>
        <taxon>ecological metagenomes</taxon>
    </lineage>
</organism>
<dbReference type="EC" id="6.3.4.19" evidence="1"/>
<dbReference type="InterPro" id="IPR014729">
    <property type="entry name" value="Rossmann-like_a/b/a_fold"/>
</dbReference>
<name>E6PID3_9ZZZZ</name>
<evidence type="ECO:0000259" key="7">
    <source>
        <dbReference type="Pfam" id="PF01171"/>
    </source>
</evidence>
<dbReference type="GO" id="GO:0032267">
    <property type="term" value="F:tRNA(Ile)-lysidine synthase activity"/>
    <property type="evidence" value="ECO:0007669"/>
    <property type="project" value="UniProtKB-EC"/>
</dbReference>
<dbReference type="PANTHER" id="PTHR43033:SF1">
    <property type="entry name" value="TRNA(ILE)-LYSIDINE SYNTHASE-RELATED"/>
    <property type="match status" value="1"/>
</dbReference>
<dbReference type="AlphaFoldDB" id="E6PID3"/>
<dbReference type="GO" id="GO:0005524">
    <property type="term" value="F:ATP binding"/>
    <property type="evidence" value="ECO:0007669"/>
    <property type="project" value="UniProtKB-KW"/>
</dbReference>
<evidence type="ECO:0000256" key="2">
    <source>
        <dbReference type="ARBA" id="ARBA00022598"/>
    </source>
</evidence>